<feature type="region of interest" description="Disordered" evidence="1">
    <location>
        <begin position="1118"/>
        <end position="1175"/>
    </location>
</feature>
<feature type="region of interest" description="Disordered" evidence="1">
    <location>
        <begin position="437"/>
        <end position="456"/>
    </location>
</feature>
<feature type="compositionally biased region" description="Basic and acidic residues" evidence="1">
    <location>
        <begin position="1"/>
        <end position="10"/>
    </location>
</feature>
<accession>A0A286UTN8</accession>
<feature type="compositionally biased region" description="Low complexity" evidence="1">
    <location>
        <begin position="1143"/>
        <end position="1155"/>
    </location>
</feature>
<feature type="compositionally biased region" description="Basic and acidic residues" evidence="1">
    <location>
        <begin position="287"/>
        <end position="306"/>
    </location>
</feature>
<feature type="compositionally biased region" description="Low complexity" evidence="1">
    <location>
        <begin position="206"/>
        <end position="215"/>
    </location>
</feature>
<feature type="region of interest" description="Disordered" evidence="1">
    <location>
        <begin position="831"/>
        <end position="884"/>
    </location>
</feature>
<proteinExistence type="predicted"/>
<feature type="region of interest" description="Disordered" evidence="1">
    <location>
        <begin position="1"/>
        <end position="55"/>
    </location>
</feature>
<feature type="compositionally biased region" description="Pro residues" evidence="1">
    <location>
        <begin position="1156"/>
        <end position="1166"/>
    </location>
</feature>
<feature type="compositionally biased region" description="Basic and acidic residues" evidence="1">
    <location>
        <begin position="120"/>
        <end position="144"/>
    </location>
</feature>
<name>A0A286UTN8_9AGAM</name>
<keyword evidence="3" id="KW-1185">Reference proteome</keyword>
<sequence>MMGDWVESRESSSSCTIYHHIPPQFTPESSPPDSNITSRNAISTNSPHSPVTPLLSSPGSSIAIPMLIHPNSNLVIHGQPSPITSLDVSQENLAEADALRNMCYGYTDVNVDAVLNEEDRKRAENRERKEEKEGAKKEKREKKVTPQAQKQGQVPCTGRGGMGNIRAKKKINSLASASNSPTSPLMPSMSAKGENRSNFSPRTTFISSPSLSPISSHDELTLRSFGSDQRDDDESARVLSVSDTGRYPRNKEDSRLSLSSVRSMVPSSILSSSSGSSASSSLFYKPPKTDGRDKTRLLSNSKRDAGIKASYNNDTTSTPQYGDVGQFVGFTNFSPSFASSSVLPLDSELIQGPAEASLHSSGAVFLSDNGSVPVSPTNVLSAGCRLGNEYATQLLLDARQRAMGKAKALEKKQFKEETEDLGIAFNASSSEHDEIGCGDSIVSRSTGSGSSNSYSGRSTFELEKKVVKVRTGRGGAGVYKRSEGGVNPGLFPTTAALFQEHEAKLAQQERALAETAHRERAASGATGRGGAGNYGKAKVNVKTKDKSNVNKSKLEKMERVVTRSAKDSSQIGGSSLDVEGREDKKGKGRAVDVGTIGTGPPSLAQGSDDTISIFAKDGTMVLYSVGDAESRVNGTYGLERRKEKKGLEKLKFWRREKIGEVTNVNNGATSTTPSDTAQPIMVRPRKDDSQSQMNRLFYVVSNDEADKGHHAGLLEHHALRTHASSYPSGLESSSSQTQVKKQVSRGDNELEPFSLSSISEYSYRQNNKLSYDGISVWATDRVIGTEVITSNLTSNERYHVFKNVLGVPGTPGFPLPDASIGRTLSLPTPTFSNSNSQSNPHFVTPSDYATSFSNDRGDLKEKSRSGITHPGAPNQGPTSTIPSASKMATSGILAASGLERSMSLPASLAASNSGSQISHGPEFTHGTLSRAEPERTRLDIPCSLPVEIMIEEIEATNKGAVSYKALTHGEDDDYEEDDDEDKVLSEGHALYVLCEEDEGEVVEDEDETQSTISEEEDSDIDPSQYSVSRKKISSMMSNSSVITRDSISIAEISTATVHPPLKVSFTTLRSANLVSLSPDAPFLPKNMSEQISYTELKHPSSTLPFGCIPSSDSHSPDQLGYTTFGSNTASSKAARLPRNRIGSSSKATSSNSSLPLIPPPSRPIPKLPHLSNANN</sequence>
<feature type="region of interest" description="Disordered" evidence="1">
    <location>
        <begin position="518"/>
        <end position="538"/>
    </location>
</feature>
<feature type="compositionally biased region" description="Low complexity" evidence="1">
    <location>
        <begin position="256"/>
        <end position="282"/>
    </location>
</feature>
<dbReference type="AlphaFoldDB" id="A0A286UTN8"/>
<reference evidence="2 3" key="1">
    <citation type="journal article" date="2017" name="Mol. Ecol.">
        <title>Comparative and population genomic landscape of Phellinus noxius: A hypervariable fungus causing root rot in trees.</title>
        <authorList>
            <person name="Chung C.L."/>
            <person name="Lee T.J."/>
            <person name="Akiba M."/>
            <person name="Lee H.H."/>
            <person name="Kuo T.H."/>
            <person name="Liu D."/>
            <person name="Ke H.M."/>
            <person name="Yokoi T."/>
            <person name="Roa M.B."/>
            <person name="Lu M.J."/>
            <person name="Chang Y.Y."/>
            <person name="Ann P.J."/>
            <person name="Tsai J.N."/>
            <person name="Chen C.Y."/>
            <person name="Tzean S.S."/>
            <person name="Ota Y."/>
            <person name="Hattori T."/>
            <person name="Sahashi N."/>
            <person name="Liou R.F."/>
            <person name="Kikuchi T."/>
            <person name="Tsai I.J."/>
        </authorList>
    </citation>
    <scope>NUCLEOTIDE SEQUENCE [LARGE SCALE GENOMIC DNA]</scope>
    <source>
        <strain evidence="2 3">FFPRI411160</strain>
    </source>
</reference>
<feature type="compositionally biased region" description="Polar residues" evidence="1">
    <location>
        <begin position="1120"/>
        <end position="1131"/>
    </location>
</feature>
<protein>
    <submittedName>
        <fullName evidence="2">Uncharacterized protein</fullName>
    </submittedName>
</protein>
<feature type="region of interest" description="Disordered" evidence="1">
    <location>
        <begin position="120"/>
        <end position="314"/>
    </location>
</feature>
<dbReference type="Proteomes" id="UP000217199">
    <property type="component" value="Unassembled WGS sequence"/>
</dbReference>
<feature type="compositionally biased region" description="Polar residues" evidence="1">
    <location>
        <begin position="875"/>
        <end position="884"/>
    </location>
</feature>
<gene>
    <name evidence="2" type="ORF">PNOK_0000800</name>
</gene>
<evidence type="ECO:0000256" key="1">
    <source>
        <dbReference type="SAM" id="MobiDB-lite"/>
    </source>
</evidence>
<feature type="compositionally biased region" description="Polar residues" evidence="1">
    <location>
        <begin position="26"/>
        <end position="55"/>
    </location>
</feature>
<organism evidence="2 3">
    <name type="scientific">Pyrrhoderma noxium</name>
    <dbReference type="NCBI Taxonomy" id="2282107"/>
    <lineage>
        <taxon>Eukaryota</taxon>
        <taxon>Fungi</taxon>
        <taxon>Dikarya</taxon>
        <taxon>Basidiomycota</taxon>
        <taxon>Agaricomycotina</taxon>
        <taxon>Agaricomycetes</taxon>
        <taxon>Hymenochaetales</taxon>
        <taxon>Hymenochaetaceae</taxon>
        <taxon>Pyrrhoderma</taxon>
    </lineage>
</organism>
<dbReference type="OrthoDB" id="10681072at2759"/>
<evidence type="ECO:0000313" key="2">
    <source>
        <dbReference type="EMBL" id="PAV22941.1"/>
    </source>
</evidence>
<feature type="compositionally biased region" description="Polar residues" evidence="1">
    <location>
        <begin position="173"/>
        <end position="185"/>
    </location>
</feature>
<feature type="region of interest" description="Disordered" evidence="1">
    <location>
        <begin position="723"/>
        <end position="748"/>
    </location>
</feature>
<dbReference type="InParanoid" id="A0A286UTN8"/>
<feature type="compositionally biased region" description="Polar residues" evidence="1">
    <location>
        <begin position="831"/>
        <end position="854"/>
    </location>
</feature>
<dbReference type="EMBL" id="NBII01000001">
    <property type="protein sequence ID" value="PAV22941.1"/>
    <property type="molecule type" value="Genomic_DNA"/>
</dbReference>
<feature type="region of interest" description="Disordered" evidence="1">
    <location>
        <begin position="664"/>
        <end position="688"/>
    </location>
</feature>
<evidence type="ECO:0000313" key="3">
    <source>
        <dbReference type="Proteomes" id="UP000217199"/>
    </source>
</evidence>
<comment type="caution">
    <text evidence="2">The sequence shown here is derived from an EMBL/GenBank/DDBJ whole genome shotgun (WGS) entry which is preliminary data.</text>
</comment>
<feature type="region of interest" description="Disordered" evidence="1">
    <location>
        <begin position="912"/>
        <end position="934"/>
    </location>
</feature>
<feature type="compositionally biased region" description="Acidic residues" evidence="1">
    <location>
        <begin position="997"/>
        <end position="1020"/>
    </location>
</feature>
<feature type="compositionally biased region" description="Basic and acidic residues" evidence="1">
    <location>
        <begin position="855"/>
        <end position="864"/>
    </location>
</feature>
<feature type="compositionally biased region" description="Low complexity" evidence="1">
    <location>
        <begin position="443"/>
        <end position="456"/>
    </location>
</feature>
<feature type="region of interest" description="Disordered" evidence="1">
    <location>
        <begin position="997"/>
        <end position="1025"/>
    </location>
</feature>
<feature type="compositionally biased region" description="Polar residues" evidence="1">
    <location>
        <begin position="664"/>
        <end position="677"/>
    </location>
</feature>
<feature type="region of interest" description="Disordered" evidence="1">
    <location>
        <begin position="559"/>
        <end position="604"/>
    </location>
</feature>
<feature type="compositionally biased region" description="Polar residues" evidence="1">
    <location>
        <begin position="196"/>
        <end position="205"/>
    </location>
</feature>
<feature type="compositionally biased region" description="Low complexity" evidence="1">
    <location>
        <begin position="724"/>
        <end position="741"/>
    </location>
</feature>